<evidence type="ECO:0000256" key="1">
    <source>
        <dbReference type="ARBA" id="ARBA00010523"/>
    </source>
</evidence>
<comment type="caution">
    <text evidence="4">The sequence shown here is derived from an EMBL/GenBank/DDBJ whole genome shotgun (WGS) entry which is preliminary data.</text>
</comment>
<dbReference type="SUPFAM" id="SSF53697">
    <property type="entry name" value="SIS domain"/>
    <property type="match status" value="1"/>
</dbReference>
<dbReference type="InterPro" id="IPR019490">
    <property type="entry name" value="Glu6P/Mann6P_isomerase_C"/>
</dbReference>
<dbReference type="InterPro" id="IPR001347">
    <property type="entry name" value="SIS_dom"/>
</dbReference>
<dbReference type="GO" id="GO:0004476">
    <property type="term" value="F:mannose-6-phosphate isomerase activity"/>
    <property type="evidence" value="ECO:0007669"/>
    <property type="project" value="InterPro"/>
</dbReference>
<dbReference type="Proteomes" id="UP000050502">
    <property type="component" value="Unassembled WGS sequence"/>
</dbReference>
<organism evidence="4 5">
    <name type="scientific">Ardenticatena maritima</name>
    <dbReference type="NCBI Taxonomy" id="872965"/>
    <lineage>
        <taxon>Bacteria</taxon>
        <taxon>Bacillati</taxon>
        <taxon>Chloroflexota</taxon>
        <taxon>Ardenticatenia</taxon>
        <taxon>Ardenticatenales</taxon>
        <taxon>Ardenticatenaceae</taxon>
        <taxon>Ardenticatena</taxon>
    </lineage>
</organism>
<proteinExistence type="inferred from homology"/>
<dbReference type="AlphaFoldDB" id="A0A0N8GRT2"/>
<accession>A0A0N8GRT2</accession>
<gene>
    <name evidence="4" type="ORF">SE16_11950</name>
</gene>
<name>A0A0N8GRT2_9CHLR</name>
<evidence type="ECO:0000313" key="4">
    <source>
        <dbReference type="EMBL" id="KPL87370.1"/>
    </source>
</evidence>
<reference evidence="4 5" key="1">
    <citation type="submission" date="2015-07" db="EMBL/GenBank/DDBJ databases">
        <title>Whole genome sequence of Ardenticatena maritima DSM 23922.</title>
        <authorList>
            <person name="Hemp J."/>
            <person name="Ward L.M."/>
            <person name="Pace L.A."/>
            <person name="Fischer W.W."/>
        </authorList>
    </citation>
    <scope>NUCLEOTIDE SEQUENCE [LARGE SCALE GENOMIC DNA]</scope>
    <source>
        <strain evidence="4 5">110S</strain>
    </source>
</reference>
<dbReference type="InterPro" id="IPR046348">
    <property type="entry name" value="SIS_dom_sf"/>
</dbReference>
<protein>
    <recommendedName>
        <fullName evidence="3">SIS domain-containing protein</fullName>
    </recommendedName>
</protein>
<dbReference type="PROSITE" id="PS51464">
    <property type="entry name" value="SIS"/>
    <property type="match status" value="1"/>
</dbReference>
<feature type="domain" description="SIS" evidence="3">
    <location>
        <begin position="24"/>
        <end position="155"/>
    </location>
</feature>
<evidence type="ECO:0000259" key="3">
    <source>
        <dbReference type="PROSITE" id="PS51464"/>
    </source>
</evidence>
<dbReference type="NCBIfam" id="NF006426">
    <property type="entry name" value="PRK08674.1-6"/>
    <property type="match status" value="1"/>
</dbReference>
<sequence>MLARIAEFPQQILSAWNVVQNTALPSALGEQVDAVLVLGMGGSAIGGDLVAGLVQETGRVPVLVHRGYGLPGWVNERTLVIASSYSGNTEETLSGWRAAAERGAQRLAITTGGQLAREANEARVPLVSFAYAAQPRAALGYSFTLLLGVLSRLGFIADPTETLMAAVRHLEDVGSGWQPDVPTEENSAKQLAVWYAEGLPVIFGAEHLGAVARRWTTQINENSKAWAVWNEIPELNHNVVVGLPYPKTLLPHLRITNLRSPFYHPRNTRRFEITRELVEREGIPQRDVHVSAETPLAEMLALIWLGDYVSYYQAMLNGVDPTPVEAIAYLKGELAKA</sequence>
<dbReference type="NCBIfam" id="TIGR02128">
    <property type="entry name" value="G6PI_arch"/>
    <property type="match status" value="1"/>
</dbReference>
<evidence type="ECO:0000256" key="2">
    <source>
        <dbReference type="ARBA" id="ARBA00023235"/>
    </source>
</evidence>
<evidence type="ECO:0000313" key="5">
    <source>
        <dbReference type="Proteomes" id="UP000050502"/>
    </source>
</evidence>
<dbReference type="GO" id="GO:0097367">
    <property type="term" value="F:carbohydrate derivative binding"/>
    <property type="evidence" value="ECO:0007669"/>
    <property type="project" value="InterPro"/>
</dbReference>
<dbReference type="GO" id="GO:0004347">
    <property type="term" value="F:glucose-6-phosphate isomerase activity"/>
    <property type="evidence" value="ECO:0007669"/>
    <property type="project" value="InterPro"/>
</dbReference>
<dbReference type="EMBL" id="LGKN01000006">
    <property type="protein sequence ID" value="KPL87370.1"/>
    <property type="molecule type" value="Genomic_DNA"/>
</dbReference>
<dbReference type="InterPro" id="IPR035484">
    <property type="entry name" value="SIS_PGI/PMI_1"/>
</dbReference>
<dbReference type="PATRIC" id="fig|872965.6.peg.2854"/>
<keyword evidence="2" id="KW-0413">Isomerase</keyword>
<comment type="similarity">
    <text evidence="1">Belongs to the PGI/PMI family.</text>
</comment>
<dbReference type="Pfam" id="PF01380">
    <property type="entry name" value="SIS"/>
    <property type="match status" value="1"/>
</dbReference>
<dbReference type="CDD" id="cd05017">
    <property type="entry name" value="SIS_PGI_PMI_1"/>
    <property type="match status" value="1"/>
</dbReference>
<dbReference type="CDD" id="cd05637">
    <property type="entry name" value="SIS_PGI_PMI_2"/>
    <property type="match status" value="1"/>
</dbReference>
<dbReference type="GO" id="GO:1901135">
    <property type="term" value="P:carbohydrate derivative metabolic process"/>
    <property type="evidence" value="ECO:0007669"/>
    <property type="project" value="InterPro"/>
</dbReference>
<dbReference type="Pfam" id="PF10432">
    <property type="entry name" value="bact-PGI_C"/>
    <property type="match status" value="1"/>
</dbReference>
<dbReference type="Gene3D" id="3.40.50.10490">
    <property type="entry name" value="Glucose-6-phosphate isomerase like protein, domain 1"/>
    <property type="match status" value="2"/>
</dbReference>
<dbReference type="GO" id="GO:0005975">
    <property type="term" value="P:carbohydrate metabolic process"/>
    <property type="evidence" value="ECO:0007669"/>
    <property type="project" value="InterPro"/>
</dbReference>